<feature type="compositionally biased region" description="Pro residues" evidence="3">
    <location>
        <begin position="197"/>
        <end position="241"/>
    </location>
</feature>
<evidence type="ECO:0000256" key="2">
    <source>
        <dbReference type="ARBA" id="ARBA00023136"/>
    </source>
</evidence>
<sequence>MGDIVKCGYVKRYSKSILNGGWNNSFLQLHRDSTLNVYKKQGDSKVQGSIFVKEVCKYFAYGEYTSGMPDRPEVPSGASYDWIMGIPQKPSSKAKIHWFLFSSSNELHEWMTAICGTLPPPPHKEATAEQAQPVKSAPPPPGPPAGPPAGHYAPPAGQYPPPAGQYGPPPPYYGPPPPGGPGPSFGFENLNMGGAAPPYPQQPQYRPPPVQGHYPPPGPYPTQGHYPPPPAGHYGPPPPQGGYPQQPYYSAAPAPSGYPQQQYYHAPAGTHYSAPQYYVAGGYPQQAYGYQHPPVIVQQNPKKKKGVLSSNTGKMAAGLAGGALVGYGASRMMGGGWGMGHWGSWSSLSSIGSFGSCGSFGSFGSFG</sequence>
<organism evidence="5 6">
    <name type="scientific">Aplysia californica</name>
    <name type="common">California sea hare</name>
    <dbReference type="NCBI Taxonomy" id="6500"/>
    <lineage>
        <taxon>Eukaryota</taxon>
        <taxon>Metazoa</taxon>
        <taxon>Spiralia</taxon>
        <taxon>Lophotrochozoa</taxon>
        <taxon>Mollusca</taxon>
        <taxon>Gastropoda</taxon>
        <taxon>Heterobranchia</taxon>
        <taxon>Euthyneura</taxon>
        <taxon>Tectipleura</taxon>
        <taxon>Aplysiida</taxon>
        <taxon>Aplysioidea</taxon>
        <taxon>Aplysiidae</taxon>
        <taxon>Aplysia</taxon>
    </lineage>
</organism>
<feature type="compositionally biased region" description="Low complexity" evidence="3">
    <location>
        <begin position="242"/>
        <end position="254"/>
    </location>
</feature>
<keyword evidence="2" id="KW-0472">Membrane</keyword>
<dbReference type="Gene3D" id="2.30.29.30">
    <property type="entry name" value="Pleckstrin-homology domain (PH domain)/Phosphotyrosine-binding domain (PTB)"/>
    <property type="match status" value="1"/>
</dbReference>
<evidence type="ECO:0000256" key="1">
    <source>
        <dbReference type="ARBA" id="ARBA00004370"/>
    </source>
</evidence>
<dbReference type="SMART" id="SM00233">
    <property type="entry name" value="PH"/>
    <property type="match status" value="1"/>
</dbReference>
<dbReference type="PANTHER" id="PTHR14309">
    <property type="entry name" value="EXPRESSED PROTEIN"/>
    <property type="match status" value="1"/>
</dbReference>
<name>A0ABM0JH46_APLCA</name>
<feature type="region of interest" description="Disordered" evidence="3">
    <location>
        <begin position="118"/>
        <end position="254"/>
    </location>
</feature>
<dbReference type="RefSeq" id="XP_005093554.1">
    <property type="nucleotide sequence ID" value="XM_005093497.3"/>
</dbReference>
<evidence type="ECO:0000313" key="5">
    <source>
        <dbReference type="Proteomes" id="UP000694888"/>
    </source>
</evidence>
<feature type="domain" description="PH" evidence="4">
    <location>
        <begin position="3"/>
        <end position="119"/>
    </location>
</feature>
<dbReference type="PANTHER" id="PTHR14309:SF12">
    <property type="entry name" value="PH DOMAIN-CONTAINING PROTEIN"/>
    <property type="match status" value="1"/>
</dbReference>
<dbReference type="InterPro" id="IPR039680">
    <property type="entry name" value="PLEKHB1/2"/>
</dbReference>
<dbReference type="GeneID" id="101853070"/>
<feature type="compositionally biased region" description="Pro residues" evidence="3">
    <location>
        <begin position="136"/>
        <end position="147"/>
    </location>
</feature>
<comment type="subcellular location">
    <subcellularLocation>
        <location evidence="1">Membrane</location>
    </subcellularLocation>
</comment>
<reference evidence="6" key="1">
    <citation type="submission" date="2025-08" db="UniProtKB">
        <authorList>
            <consortium name="RefSeq"/>
        </authorList>
    </citation>
    <scope>IDENTIFICATION</scope>
</reference>
<proteinExistence type="predicted"/>
<keyword evidence="5" id="KW-1185">Reference proteome</keyword>
<gene>
    <name evidence="6" type="primary">LOC101853070</name>
</gene>
<feature type="compositionally biased region" description="Pro residues" evidence="3">
    <location>
        <begin position="157"/>
        <end position="181"/>
    </location>
</feature>
<dbReference type="Pfam" id="PF00169">
    <property type="entry name" value="PH"/>
    <property type="match status" value="1"/>
</dbReference>
<evidence type="ECO:0000256" key="3">
    <source>
        <dbReference type="SAM" id="MobiDB-lite"/>
    </source>
</evidence>
<dbReference type="InterPro" id="IPR011993">
    <property type="entry name" value="PH-like_dom_sf"/>
</dbReference>
<dbReference type="Proteomes" id="UP000694888">
    <property type="component" value="Unplaced"/>
</dbReference>
<dbReference type="PROSITE" id="PS50003">
    <property type="entry name" value="PH_DOMAIN"/>
    <property type="match status" value="1"/>
</dbReference>
<evidence type="ECO:0000259" key="4">
    <source>
        <dbReference type="PROSITE" id="PS50003"/>
    </source>
</evidence>
<evidence type="ECO:0000313" key="6">
    <source>
        <dbReference type="RefSeq" id="XP_005093554.1"/>
    </source>
</evidence>
<dbReference type="InterPro" id="IPR001849">
    <property type="entry name" value="PH_domain"/>
</dbReference>
<accession>A0ABM0JH46</accession>
<dbReference type="SUPFAM" id="SSF50729">
    <property type="entry name" value="PH domain-like"/>
    <property type="match status" value="1"/>
</dbReference>
<protein>
    <submittedName>
        <fullName evidence="6">Pollen-specific leucine-rich repeat extensin-like protein 3 isoform X1</fullName>
    </submittedName>
</protein>